<sequence>MAGAASADGMDAFWELERALQEEMDARALCDTAPERRQRGMVAAVGDCAPPKRGLAAADFGLDDEGGLLSGELSGEDEPLPSAPAAEASDDGSDEECDAQARRRRAQSDLLLAAPARAGVAGRRRSHKRDHRARREQQAEERAALQLRASAAATPRPRCAPPPTCGWRGVAVAPAHHKAAPMRRMAHSGSPQRAAPSASPLASAAATRAVRPALPRTSCSSSA</sequence>
<protein>
    <recommendedName>
        <fullName evidence="4">Ribosome biogenesis protein NOP53</fullName>
    </recommendedName>
</protein>
<feature type="compositionally biased region" description="Acidic residues" evidence="1">
    <location>
        <begin position="88"/>
        <end position="98"/>
    </location>
</feature>
<evidence type="ECO:0008006" key="4">
    <source>
        <dbReference type="Google" id="ProtNLM"/>
    </source>
</evidence>
<organism evidence="2 3">
    <name type="scientific">Prorocentrum cordatum</name>
    <dbReference type="NCBI Taxonomy" id="2364126"/>
    <lineage>
        <taxon>Eukaryota</taxon>
        <taxon>Sar</taxon>
        <taxon>Alveolata</taxon>
        <taxon>Dinophyceae</taxon>
        <taxon>Prorocentrales</taxon>
        <taxon>Prorocentraceae</taxon>
        <taxon>Prorocentrum</taxon>
    </lineage>
</organism>
<keyword evidence="3" id="KW-1185">Reference proteome</keyword>
<dbReference type="Proteomes" id="UP001189429">
    <property type="component" value="Unassembled WGS sequence"/>
</dbReference>
<feature type="compositionally biased region" description="Low complexity" evidence="1">
    <location>
        <begin position="108"/>
        <end position="121"/>
    </location>
</feature>
<proteinExistence type="predicted"/>
<feature type="compositionally biased region" description="Basic residues" evidence="1">
    <location>
        <begin position="175"/>
        <end position="186"/>
    </location>
</feature>
<feature type="compositionally biased region" description="Basic and acidic residues" evidence="1">
    <location>
        <begin position="133"/>
        <end position="143"/>
    </location>
</feature>
<feature type="compositionally biased region" description="Low complexity" evidence="1">
    <location>
        <begin position="144"/>
        <end position="157"/>
    </location>
</feature>
<feature type="compositionally biased region" description="Low complexity" evidence="1">
    <location>
        <begin position="190"/>
        <end position="216"/>
    </location>
</feature>
<accession>A0ABN9XV34</accession>
<name>A0ABN9XV34_9DINO</name>
<feature type="compositionally biased region" description="Basic residues" evidence="1">
    <location>
        <begin position="122"/>
        <end position="132"/>
    </location>
</feature>
<dbReference type="EMBL" id="CAUYUJ010021081">
    <property type="protein sequence ID" value="CAK0902513.1"/>
    <property type="molecule type" value="Genomic_DNA"/>
</dbReference>
<gene>
    <name evidence="2" type="ORF">PCOR1329_LOCUS79104</name>
</gene>
<comment type="caution">
    <text evidence="2">The sequence shown here is derived from an EMBL/GenBank/DDBJ whole genome shotgun (WGS) entry which is preliminary data.</text>
</comment>
<reference evidence="2" key="1">
    <citation type="submission" date="2023-10" db="EMBL/GenBank/DDBJ databases">
        <authorList>
            <person name="Chen Y."/>
            <person name="Shah S."/>
            <person name="Dougan E. K."/>
            <person name="Thang M."/>
            <person name="Chan C."/>
        </authorList>
    </citation>
    <scope>NUCLEOTIDE SEQUENCE [LARGE SCALE GENOMIC DNA]</scope>
</reference>
<feature type="region of interest" description="Disordered" evidence="1">
    <location>
        <begin position="47"/>
        <end position="223"/>
    </location>
</feature>
<evidence type="ECO:0000256" key="1">
    <source>
        <dbReference type="SAM" id="MobiDB-lite"/>
    </source>
</evidence>
<evidence type="ECO:0000313" key="2">
    <source>
        <dbReference type="EMBL" id="CAK0902513.1"/>
    </source>
</evidence>
<evidence type="ECO:0000313" key="3">
    <source>
        <dbReference type="Proteomes" id="UP001189429"/>
    </source>
</evidence>